<evidence type="ECO:0000313" key="3">
    <source>
        <dbReference type="Proteomes" id="UP000465622"/>
    </source>
</evidence>
<evidence type="ECO:0000313" key="4">
    <source>
        <dbReference type="Proteomes" id="UP001241092"/>
    </source>
</evidence>
<dbReference type="RefSeq" id="WP_036443200.1">
    <property type="nucleotide sequence ID" value="NZ_AP022567.1"/>
</dbReference>
<gene>
    <name evidence="2" type="ORF">hbim_06675</name>
    <name evidence="1" type="ORF">MMAGJ_73510</name>
</gene>
<dbReference type="Proteomes" id="UP000465622">
    <property type="component" value="Chromosome"/>
</dbReference>
<name>A0AAI8U225_MYCME</name>
<evidence type="ECO:0000313" key="2">
    <source>
        <dbReference type="EMBL" id="BDY32705.1"/>
    </source>
</evidence>
<reference evidence="1 3" key="1">
    <citation type="journal article" date="2019" name="Emerg. Microbes Infect.">
        <title>Comprehensive subspecies identification of 175 nontuberculous mycobacteria species based on 7547 genomic profiles.</title>
        <authorList>
            <person name="Matsumoto Y."/>
            <person name="Kinjo T."/>
            <person name="Motooka D."/>
            <person name="Nabeya D."/>
            <person name="Jung N."/>
            <person name="Uechi K."/>
            <person name="Horii T."/>
            <person name="Iida T."/>
            <person name="Fujita J."/>
            <person name="Nakamura S."/>
        </authorList>
    </citation>
    <scope>NUCLEOTIDE SEQUENCE [LARGE SCALE GENOMIC DNA]</scope>
    <source>
        <strain evidence="1 3">JCM 12375</strain>
    </source>
</reference>
<organism evidence="2 4">
    <name type="scientific">Mycolicibacterium mageritense</name>
    <name type="common">Mycobacterium mageritense</name>
    <dbReference type="NCBI Taxonomy" id="53462"/>
    <lineage>
        <taxon>Bacteria</taxon>
        <taxon>Bacillati</taxon>
        <taxon>Actinomycetota</taxon>
        <taxon>Actinomycetes</taxon>
        <taxon>Mycobacteriales</taxon>
        <taxon>Mycobacteriaceae</taxon>
        <taxon>Mycolicibacterium</taxon>
    </lineage>
</organism>
<accession>A0AAI8U225</accession>
<keyword evidence="3" id="KW-1185">Reference proteome</keyword>
<reference evidence="2" key="3">
    <citation type="submission" date="2023-03" db="EMBL/GenBank/DDBJ databases">
        <title>Draft genome sequence of a Mycolicibacterium mageritense strain H4_3_1 isolated from a hybrid biological-inorganic system reactor.</title>
        <authorList>
            <person name="Feng X."/>
            <person name="Kazama D."/>
            <person name="Sato K."/>
            <person name="Kobayashi H."/>
        </authorList>
    </citation>
    <scope>NUCLEOTIDE SEQUENCE</scope>
    <source>
        <strain evidence="2">H4_3_1</strain>
    </source>
</reference>
<evidence type="ECO:0000313" key="1">
    <source>
        <dbReference type="EMBL" id="BBX38069.1"/>
    </source>
</evidence>
<dbReference type="Proteomes" id="UP001241092">
    <property type="component" value="Chromosome"/>
</dbReference>
<proteinExistence type="predicted"/>
<reference evidence="1" key="2">
    <citation type="submission" date="2020-02" db="EMBL/GenBank/DDBJ databases">
        <authorList>
            <person name="Matsumoto Y."/>
            <person name="Kinjo T."/>
            <person name="Motooka D."/>
            <person name="Nabeya D."/>
            <person name="Jung N."/>
            <person name="Uechi K."/>
            <person name="Horii T."/>
            <person name="Iida T."/>
            <person name="Fujita J."/>
            <person name="Nakamura S."/>
        </authorList>
    </citation>
    <scope>NUCLEOTIDE SEQUENCE</scope>
    <source>
        <strain evidence="1">JCM 12375</strain>
    </source>
</reference>
<dbReference type="AlphaFoldDB" id="A0AAI8U225"/>
<dbReference type="EMBL" id="AP022567">
    <property type="protein sequence ID" value="BBX38069.1"/>
    <property type="molecule type" value="Genomic_DNA"/>
</dbReference>
<sequence>MAALAVGSAAALATVVVGCTVVVDGSGEADSGAVPEYRASISASIEASESSSAARESERQASLTTKAVHTACEDLSSTSVDVVNAVNAYVDAANNRPGDVPATTGPAIAALNRSADLVSADVNDALPADLRGMLTEWVDAARGVVGAINDGGVDAFNTAKNRLNTAKENALRRCDTAY</sequence>
<protein>
    <submittedName>
        <fullName evidence="2">Uncharacterized protein</fullName>
    </submittedName>
</protein>
<dbReference type="EMBL" id="AP027452">
    <property type="protein sequence ID" value="BDY32705.1"/>
    <property type="molecule type" value="Genomic_DNA"/>
</dbReference>